<dbReference type="AlphaFoldDB" id="A0A545ULE3"/>
<evidence type="ECO:0000256" key="1">
    <source>
        <dbReference type="ARBA" id="ARBA00022737"/>
    </source>
</evidence>
<keyword evidence="4" id="KW-1185">Reference proteome</keyword>
<dbReference type="InterPro" id="IPR002110">
    <property type="entry name" value="Ankyrin_rpt"/>
</dbReference>
<proteinExistence type="predicted"/>
<accession>A0A545ULE3</accession>
<dbReference type="STRING" id="43265.A0A545ULE3"/>
<dbReference type="GO" id="GO:0005737">
    <property type="term" value="C:cytoplasm"/>
    <property type="evidence" value="ECO:0007669"/>
    <property type="project" value="TreeGrafter"/>
</dbReference>
<dbReference type="SUPFAM" id="SSF48403">
    <property type="entry name" value="Ankyrin repeat"/>
    <property type="match status" value="1"/>
</dbReference>
<evidence type="ECO:0000256" key="2">
    <source>
        <dbReference type="ARBA" id="ARBA00023043"/>
    </source>
</evidence>
<dbReference type="PANTHER" id="PTHR24198">
    <property type="entry name" value="ANKYRIN REPEAT AND PROTEIN KINASE DOMAIN-CONTAINING PROTEIN"/>
    <property type="match status" value="1"/>
</dbReference>
<evidence type="ECO:0000313" key="3">
    <source>
        <dbReference type="EMBL" id="TQV90285.1"/>
    </source>
</evidence>
<name>A0A545ULE3_9HYPO</name>
<keyword evidence="1" id="KW-0677">Repeat</keyword>
<comment type="caution">
    <text evidence="3">The sequence shown here is derived from an EMBL/GenBank/DDBJ whole genome shotgun (WGS) entry which is preliminary data.</text>
</comment>
<evidence type="ECO:0000313" key="4">
    <source>
        <dbReference type="Proteomes" id="UP000315783"/>
    </source>
</evidence>
<dbReference type="Gene3D" id="1.25.40.20">
    <property type="entry name" value="Ankyrin repeat-containing domain"/>
    <property type="match status" value="2"/>
</dbReference>
<dbReference type="SMART" id="SM00248">
    <property type="entry name" value="ANK"/>
    <property type="match status" value="4"/>
</dbReference>
<reference evidence="3 4" key="1">
    <citation type="journal article" date="2019" name="Appl. Microbiol. Biotechnol.">
        <title>Genome sequence of Isaria javanica and comparative genome analysis insights into family S53 peptidase evolution in fungal entomopathogens.</title>
        <authorList>
            <person name="Lin R."/>
            <person name="Zhang X."/>
            <person name="Xin B."/>
            <person name="Zou M."/>
            <person name="Gao Y."/>
            <person name="Qin F."/>
            <person name="Hu Q."/>
            <person name="Xie B."/>
            <person name="Cheng X."/>
        </authorList>
    </citation>
    <scope>NUCLEOTIDE SEQUENCE [LARGE SCALE GENOMIC DNA]</scope>
    <source>
        <strain evidence="3 4">IJ1G</strain>
    </source>
</reference>
<dbReference type="PANTHER" id="PTHR24198:SF165">
    <property type="entry name" value="ANKYRIN REPEAT-CONTAINING PROTEIN-RELATED"/>
    <property type="match status" value="1"/>
</dbReference>
<dbReference type="InterPro" id="IPR036770">
    <property type="entry name" value="Ankyrin_rpt-contain_sf"/>
</dbReference>
<dbReference type="Proteomes" id="UP000315783">
    <property type="component" value="Unassembled WGS sequence"/>
</dbReference>
<protein>
    <submittedName>
        <fullName evidence="3">Ankyrin repeats (3 copies) domain-containing protein</fullName>
    </submittedName>
</protein>
<organism evidence="3 4">
    <name type="scientific">Cordyceps javanica</name>
    <dbReference type="NCBI Taxonomy" id="43265"/>
    <lineage>
        <taxon>Eukaryota</taxon>
        <taxon>Fungi</taxon>
        <taxon>Dikarya</taxon>
        <taxon>Ascomycota</taxon>
        <taxon>Pezizomycotina</taxon>
        <taxon>Sordariomycetes</taxon>
        <taxon>Hypocreomycetidae</taxon>
        <taxon>Hypocreales</taxon>
        <taxon>Cordycipitaceae</taxon>
        <taxon>Cordyceps</taxon>
    </lineage>
</organism>
<dbReference type="EMBL" id="SPUK01000029">
    <property type="protein sequence ID" value="TQV90285.1"/>
    <property type="molecule type" value="Genomic_DNA"/>
</dbReference>
<gene>
    <name evidence="3" type="ORF">IF1G_11044</name>
</gene>
<keyword evidence="2" id="KW-0040">ANK repeat</keyword>
<dbReference type="Pfam" id="PF12796">
    <property type="entry name" value="Ank_2"/>
    <property type="match status" value="1"/>
</dbReference>
<sequence length="251" mass="27945">MPKPLGLPNELLLIVCDRLSERVTCSLMSTCYTLYSILQSYAYCRNIMKSESTLLPYVVAANNPQSLELVLNIKCLPKLKYLASHRQGNTALLAAISTGNVAAALKLISLGGEQINRKNRSTMWLPLSLAISLGQKEIVQALIARKVRPGEDPEDSRRRRSPLLIAAKDGRHDLVAMLLTMSTLDRRVSDDGLQTALDLAVISGCLLTVKLLLEDPIIENPQELYGCNPTFHAIKSEMWKWSRLLSKEECR</sequence>